<gene>
    <name evidence="4" type="ORF">IU449_15205</name>
</gene>
<dbReference type="PANTHER" id="PTHR32332">
    <property type="entry name" value="2-NITROPROPANE DIOXYGENASE"/>
    <property type="match status" value="1"/>
</dbReference>
<dbReference type="PANTHER" id="PTHR32332:SF20">
    <property type="entry name" value="2-NITROPROPANE DIOXYGENASE-LIKE PROTEIN"/>
    <property type="match status" value="1"/>
</dbReference>
<dbReference type="CDD" id="cd04730">
    <property type="entry name" value="NPD_like"/>
    <property type="match status" value="1"/>
</dbReference>
<sequence length="365" mass="38000">MTTPTPRLRTALTDLVGIEHPIVQTGMGWVAGPSLVSATSNAGGLGILASATMTYAELEAAIAKTKAQTDRPFGVNIRADAGDAGERIDLLIREKVAVASFALAPKKDLIAKLKDAGVVVIPSIGAAKHAVKVASWGADAVIVQGGEGGGHTGPVATTLLLPSVLDAVDIPVVAAGGFFDGRGLAAALAYGAAGVAMGTRFLLTQDSSVPDAVKQEYLKRHLQDTVVSLKVDGMPHRVLNTELVQRLEHSGNWRGFTAAVSNAAKFKKMTGMKWSALVRDGLAMRKTKDLTWSQVIMAANTPMLLRAGLVEGNTQAGVLAAGQVTGIIDDLPTCKELVERIVDEAEARLDALAALRNSSKVTASE</sequence>
<accession>A0ABS0DDC8</accession>
<protein>
    <submittedName>
        <fullName evidence="4">Nitronate monooxygenase</fullName>
    </submittedName>
</protein>
<keyword evidence="3" id="KW-0560">Oxidoreductase</keyword>
<organism evidence="4 5">
    <name type="scientific">Nocardia higoensis</name>
    <dbReference type="NCBI Taxonomy" id="228599"/>
    <lineage>
        <taxon>Bacteria</taxon>
        <taxon>Bacillati</taxon>
        <taxon>Actinomycetota</taxon>
        <taxon>Actinomycetes</taxon>
        <taxon>Mycobacteriales</taxon>
        <taxon>Nocardiaceae</taxon>
        <taxon>Nocardia</taxon>
    </lineage>
</organism>
<evidence type="ECO:0000256" key="2">
    <source>
        <dbReference type="ARBA" id="ARBA00022643"/>
    </source>
</evidence>
<dbReference type="InterPro" id="IPR004136">
    <property type="entry name" value="NMO"/>
</dbReference>
<name>A0ABS0DDC8_9NOCA</name>
<dbReference type="SUPFAM" id="SSF51412">
    <property type="entry name" value="Inosine monophosphate dehydrogenase (IMPDH)"/>
    <property type="match status" value="1"/>
</dbReference>
<dbReference type="Gene3D" id="3.20.20.70">
    <property type="entry name" value="Aldolase class I"/>
    <property type="match status" value="1"/>
</dbReference>
<proteinExistence type="predicted"/>
<keyword evidence="2" id="KW-0288">FMN</keyword>
<evidence type="ECO:0000256" key="3">
    <source>
        <dbReference type="ARBA" id="ARBA00023002"/>
    </source>
</evidence>
<evidence type="ECO:0000313" key="5">
    <source>
        <dbReference type="Proteomes" id="UP000707731"/>
    </source>
</evidence>
<keyword evidence="1" id="KW-0285">Flavoprotein</keyword>
<dbReference type="Proteomes" id="UP000707731">
    <property type="component" value="Unassembled WGS sequence"/>
</dbReference>
<dbReference type="EMBL" id="JADLQN010000002">
    <property type="protein sequence ID" value="MBF6355878.1"/>
    <property type="molecule type" value="Genomic_DNA"/>
</dbReference>
<comment type="caution">
    <text evidence="4">The sequence shown here is derived from an EMBL/GenBank/DDBJ whole genome shotgun (WGS) entry which is preliminary data.</text>
</comment>
<keyword evidence="4" id="KW-0503">Monooxygenase</keyword>
<evidence type="ECO:0000256" key="1">
    <source>
        <dbReference type="ARBA" id="ARBA00022630"/>
    </source>
</evidence>
<dbReference type="RefSeq" id="WP_195002760.1">
    <property type="nucleotide sequence ID" value="NZ_JADLQN010000002.1"/>
</dbReference>
<dbReference type="Pfam" id="PF03060">
    <property type="entry name" value="NMO"/>
    <property type="match status" value="1"/>
</dbReference>
<reference evidence="4 5" key="1">
    <citation type="submission" date="2020-10" db="EMBL/GenBank/DDBJ databases">
        <title>Identification of Nocardia species via Next-generation sequencing and recognition of intraspecies genetic diversity.</title>
        <authorList>
            <person name="Li P."/>
            <person name="Li P."/>
            <person name="Lu B."/>
        </authorList>
    </citation>
    <scope>NUCLEOTIDE SEQUENCE [LARGE SCALE GENOMIC DNA]</scope>
    <source>
        <strain evidence="4 5">BJ06-0143</strain>
    </source>
</reference>
<dbReference type="InterPro" id="IPR013785">
    <property type="entry name" value="Aldolase_TIM"/>
</dbReference>
<keyword evidence="5" id="KW-1185">Reference proteome</keyword>
<evidence type="ECO:0000313" key="4">
    <source>
        <dbReference type="EMBL" id="MBF6355878.1"/>
    </source>
</evidence>
<dbReference type="GO" id="GO:0004497">
    <property type="term" value="F:monooxygenase activity"/>
    <property type="evidence" value="ECO:0007669"/>
    <property type="project" value="UniProtKB-KW"/>
</dbReference>